<dbReference type="PANTHER" id="PTHR11994">
    <property type="entry name" value="60S RIBOSOMAL PROTEIN L11-RELATED"/>
    <property type="match status" value="1"/>
</dbReference>
<evidence type="ECO:0000256" key="5">
    <source>
        <dbReference type="ARBA" id="ARBA00035461"/>
    </source>
</evidence>
<dbReference type="Pfam" id="PF00281">
    <property type="entry name" value="Ribosomal_L5"/>
    <property type="match status" value="1"/>
</dbReference>
<comment type="similarity">
    <text evidence="1 6">Belongs to the universal ribosomal protein uL5 family.</text>
</comment>
<dbReference type="AlphaFoldDB" id="A0A837I9T4"/>
<dbReference type="NCBIfam" id="NF000585">
    <property type="entry name" value="PRK00010.1"/>
    <property type="match status" value="1"/>
</dbReference>
<evidence type="ECO:0000313" key="10">
    <source>
        <dbReference type="Proteomes" id="UP000033815"/>
    </source>
</evidence>
<dbReference type="FunFam" id="3.30.1440.10:FF:000001">
    <property type="entry name" value="50S ribosomal protein L5"/>
    <property type="match status" value="1"/>
</dbReference>
<proteinExistence type="inferred from homology"/>
<name>A0A837I9T4_9BACT</name>
<dbReference type="GO" id="GO:0006412">
    <property type="term" value="P:translation"/>
    <property type="evidence" value="ECO:0007669"/>
    <property type="project" value="InterPro"/>
</dbReference>
<evidence type="ECO:0000313" key="9">
    <source>
        <dbReference type="EMBL" id="KKT36853.1"/>
    </source>
</evidence>
<evidence type="ECO:0000256" key="3">
    <source>
        <dbReference type="ARBA" id="ARBA00023274"/>
    </source>
</evidence>
<reference evidence="9 10" key="1">
    <citation type="journal article" date="2015" name="Nature">
        <title>rRNA introns, odd ribosomes, and small enigmatic genomes across a large radiation of phyla.</title>
        <authorList>
            <person name="Brown C.T."/>
            <person name="Hug L.A."/>
            <person name="Thomas B.C."/>
            <person name="Sharon I."/>
            <person name="Castelle C.J."/>
            <person name="Singh A."/>
            <person name="Wilkins M.J."/>
            <person name="Williams K.H."/>
            <person name="Banfield J.F."/>
        </authorList>
    </citation>
    <scope>NUCLEOTIDE SEQUENCE [LARGE SCALE GENOMIC DNA]</scope>
</reference>
<dbReference type="EMBL" id="LCHP01000004">
    <property type="protein sequence ID" value="KKT36853.1"/>
    <property type="molecule type" value="Genomic_DNA"/>
</dbReference>
<dbReference type="InterPro" id="IPR022803">
    <property type="entry name" value="Ribosomal_uL5_dom_sf"/>
</dbReference>
<protein>
    <recommendedName>
        <fullName evidence="4">Large ribosomal subunit protein uL5</fullName>
    </recommendedName>
    <alternativeName>
        <fullName evidence="5">50S ribosomal protein L5</fullName>
    </alternativeName>
</protein>
<dbReference type="InterPro" id="IPR020930">
    <property type="entry name" value="Ribosomal_uL5_bac-type"/>
</dbReference>
<dbReference type="InterPro" id="IPR031310">
    <property type="entry name" value="Ribosomal_uL5_N"/>
</dbReference>
<dbReference type="SUPFAM" id="SSF55282">
    <property type="entry name" value="RL5-like"/>
    <property type="match status" value="1"/>
</dbReference>
<organism evidence="9 10">
    <name type="scientific">Candidatus Nomurabacteria bacterium GW2011_GWB1_44_12</name>
    <dbReference type="NCBI Taxonomy" id="1618748"/>
    <lineage>
        <taxon>Bacteria</taxon>
        <taxon>Candidatus Nomuraibacteriota</taxon>
    </lineage>
</organism>
<evidence type="ECO:0000259" key="7">
    <source>
        <dbReference type="Pfam" id="PF00281"/>
    </source>
</evidence>
<comment type="caution">
    <text evidence="9">The sequence shown here is derived from an EMBL/GenBank/DDBJ whole genome shotgun (WGS) entry which is preliminary data.</text>
</comment>
<gene>
    <name evidence="9" type="ORF">UW25_C0004G0181</name>
</gene>
<dbReference type="InterPro" id="IPR031309">
    <property type="entry name" value="Ribosomal_uL5_C"/>
</dbReference>
<keyword evidence="3 6" id="KW-0687">Ribonucleoprotein</keyword>
<evidence type="ECO:0000256" key="1">
    <source>
        <dbReference type="ARBA" id="ARBA00008553"/>
    </source>
</evidence>
<evidence type="ECO:0000256" key="6">
    <source>
        <dbReference type="RuleBase" id="RU003930"/>
    </source>
</evidence>
<keyword evidence="2 6" id="KW-0689">Ribosomal protein</keyword>
<dbReference type="Pfam" id="PF00673">
    <property type="entry name" value="Ribosomal_L5_C"/>
    <property type="match status" value="1"/>
</dbReference>
<dbReference type="GO" id="GO:0005840">
    <property type="term" value="C:ribosome"/>
    <property type="evidence" value="ECO:0007669"/>
    <property type="project" value="UniProtKB-KW"/>
</dbReference>
<dbReference type="GO" id="GO:0003735">
    <property type="term" value="F:structural constituent of ribosome"/>
    <property type="evidence" value="ECO:0007669"/>
    <property type="project" value="InterPro"/>
</dbReference>
<dbReference type="Gene3D" id="3.30.1440.10">
    <property type="match status" value="1"/>
</dbReference>
<accession>A0A837I9T4</accession>
<feature type="domain" description="Large ribosomal subunit protein uL5 C-terminal" evidence="8">
    <location>
        <begin position="90"/>
        <end position="183"/>
    </location>
</feature>
<dbReference type="PIRSF" id="PIRSF002161">
    <property type="entry name" value="Ribosomal_L5"/>
    <property type="match status" value="1"/>
</dbReference>
<evidence type="ECO:0000256" key="2">
    <source>
        <dbReference type="ARBA" id="ARBA00022980"/>
    </source>
</evidence>
<sequence>MKSKFTSAFKTVREKQAGAYDAMKKEFGYKAKLATPRLVKVVVSATTGRSKDKNRNEMVMGRIAKITGQKPALRSAKKSIAAFKLREGDKIGVAVTLRGARMMGFLDKFFNVAIPRTRDFRGYDRKSIDEMGNVTLGVKEQTIFPECSDEDVKDLFGLAVTIVTTAKNKKEATAFFDIIGVPFKK</sequence>
<evidence type="ECO:0000259" key="8">
    <source>
        <dbReference type="Pfam" id="PF00673"/>
    </source>
</evidence>
<dbReference type="InterPro" id="IPR002132">
    <property type="entry name" value="Ribosomal_uL5"/>
</dbReference>
<feature type="domain" description="Large ribosomal subunit protein uL5 N-terminal" evidence="7">
    <location>
        <begin position="35"/>
        <end position="86"/>
    </location>
</feature>
<evidence type="ECO:0000256" key="4">
    <source>
        <dbReference type="ARBA" id="ARBA00035245"/>
    </source>
</evidence>
<dbReference type="GO" id="GO:1990904">
    <property type="term" value="C:ribonucleoprotein complex"/>
    <property type="evidence" value="ECO:0007669"/>
    <property type="project" value="UniProtKB-KW"/>
</dbReference>
<dbReference type="Proteomes" id="UP000033815">
    <property type="component" value="Unassembled WGS sequence"/>
</dbReference>